<reference evidence="1 2" key="1">
    <citation type="submission" date="2019-04" db="EMBL/GenBank/DDBJ databases">
        <title>Friends and foes A comparative genomics study of 23 Aspergillus species from section Flavi.</title>
        <authorList>
            <consortium name="DOE Joint Genome Institute"/>
            <person name="Kjaerbolling I."/>
            <person name="Vesth T."/>
            <person name="Frisvad J.C."/>
            <person name="Nybo J.L."/>
            <person name="Theobald S."/>
            <person name="Kildgaard S."/>
            <person name="Isbrandt T."/>
            <person name="Kuo A."/>
            <person name="Sato A."/>
            <person name="Lyhne E.K."/>
            <person name="Kogle M.E."/>
            <person name="Wiebenga A."/>
            <person name="Kun R.S."/>
            <person name="Lubbers R.J."/>
            <person name="Makela M.R."/>
            <person name="Barry K."/>
            <person name="Chovatia M."/>
            <person name="Clum A."/>
            <person name="Daum C."/>
            <person name="Haridas S."/>
            <person name="He G."/>
            <person name="LaButti K."/>
            <person name="Lipzen A."/>
            <person name="Mondo S."/>
            <person name="Riley R."/>
            <person name="Salamov A."/>
            <person name="Simmons B.A."/>
            <person name="Magnuson J.K."/>
            <person name="Henrissat B."/>
            <person name="Mortensen U.H."/>
            <person name="Larsen T.O."/>
            <person name="Devries R.P."/>
            <person name="Grigoriev I.V."/>
            <person name="Machida M."/>
            <person name="Baker S.E."/>
            <person name="Andersen M.R."/>
        </authorList>
    </citation>
    <scope>NUCLEOTIDE SEQUENCE [LARGE SCALE GENOMIC DNA]</scope>
    <source>
        <strain evidence="1 2">CBS 117626</strain>
    </source>
</reference>
<dbReference type="Proteomes" id="UP000326950">
    <property type="component" value="Unassembled WGS sequence"/>
</dbReference>
<name>A0A5N6UGS9_ASPTM</name>
<organism evidence="1 2">
    <name type="scientific">Aspergillus tamarii</name>
    <dbReference type="NCBI Taxonomy" id="41984"/>
    <lineage>
        <taxon>Eukaryota</taxon>
        <taxon>Fungi</taxon>
        <taxon>Dikarya</taxon>
        <taxon>Ascomycota</taxon>
        <taxon>Pezizomycotina</taxon>
        <taxon>Eurotiomycetes</taxon>
        <taxon>Eurotiomycetidae</taxon>
        <taxon>Eurotiales</taxon>
        <taxon>Aspergillaceae</taxon>
        <taxon>Aspergillus</taxon>
        <taxon>Aspergillus subgen. Circumdati</taxon>
    </lineage>
</organism>
<proteinExistence type="predicted"/>
<protein>
    <submittedName>
        <fullName evidence="1">Uncharacterized protein</fullName>
    </submittedName>
</protein>
<evidence type="ECO:0000313" key="1">
    <source>
        <dbReference type="EMBL" id="KAE8157706.1"/>
    </source>
</evidence>
<feature type="non-terminal residue" evidence="1">
    <location>
        <position position="1"/>
    </location>
</feature>
<evidence type="ECO:0000313" key="2">
    <source>
        <dbReference type="Proteomes" id="UP000326950"/>
    </source>
</evidence>
<sequence>MKSLSKPATARIRILCLHSGCSQLRILRTGPHGMGTPHCSVSVQACLLILHGLLKRPPVAGDSRPWTPAS</sequence>
<keyword evidence="2" id="KW-1185">Reference proteome</keyword>
<dbReference type="EMBL" id="ML738715">
    <property type="protein sequence ID" value="KAE8157706.1"/>
    <property type="molecule type" value="Genomic_DNA"/>
</dbReference>
<gene>
    <name evidence="1" type="ORF">BDV40DRAFT_277608</name>
</gene>
<dbReference type="AlphaFoldDB" id="A0A5N6UGS9"/>
<accession>A0A5N6UGS9</accession>